<evidence type="ECO:0000256" key="3">
    <source>
        <dbReference type="SAM" id="SignalP"/>
    </source>
</evidence>
<gene>
    <name evidence="4" type="ORF">TDUB1175_LOCUS10754</name>
</gene>
<evidence type="ECO:0000256" key="1">
    <source>
        <dbReference type="SAM" id="MobiDB-lite"/>
    </source>
</evidence>
<proteinExistence type="predicted"/>
<feature type="region of interest" description="Disordered" evidence="1">
    <location>
        <begin position="773"/>
        <end position="810"/>
    </location>
</feature>
<evidence type="ECO:0000313" key="4">
    <source>
        <dbReference type="EMBL" id="CAD8311965.1"/>
    </source>
</evidence>
<keyword evidence="2" id="KW-1133">Transmembrane helix</keyword>
<organism evidence="4">
    <name type="scientific">Pseudictyota dubia</name>
    <dbReference type="NCBI Taxonomy" id="2749911"/>
    <lineage>
        <taxon>Eukaryota</taxon>
        <taxon>Sar</taxon>
        <taxon>Stramenopiles</taxon>
        <taxon>Ochrophyta</taxon>
        <taxon>Bacillariophyta</taxon>
        <taxon>Mediophyceae</taxon>
        <taxon>Biddulphiophycidae</taxon>
        <taxon>Eupodiscales</taxon>
        <taxon>Odontellaceae</taxon>
        <taxon>Pseudictyota</taxon>
    </lineage>
</organism>
<name>A0A7R9Z901_9STRA</name>
<reference evidence="4" key="1">
    <citation type="submission" date="2021-01" db="EMBL/GenBank/DDBJ databases">
        <authorList>
            <person name="Corre E."/>
            <person name="Pelletier E."/>
            <person name="Niang G."/>
            <person name="Scheremetjew M."/>
            <person name="Finn R."/>
            <person name="Kale V."/>
            <person name="Holt S."/>
            <person name="Cochrane G."/>
            <person name="Meng A."/>
            <person name="Brown T."/>
            <person name="Cohen L."/>
        </authorList>
    </citation>
    <scope>NUCLEOTIDE SEQUENCE</scope>
    <source>
        <strain evidence="4">CCMP147</strain>
    </source>
</reference>
<protein>
    <recommendedName>
        <fullName evidence="5">Right handed beta helix domain-containing protein</fullName>
    </recommendedName>
</protein>
<keyword evidence="2" id="KW-0472">Membrane</keyword>
<keyword evidence="2" id="KW-0812">Transmembrane</keyword>
<dbReference type="EMBL" id="HBED01021530">
    <property type="protein sequence ID" value="CAD8311965.1"/>
    <property type="molecule type" value="Transcribed_RNA"/>
</dbReference>
<evidence type="ECO:0000256" key="2">
    <source>
        <dbReference type="SAM" id="Phobius"/>
    </source>
</evidence>
<dbReference type="AlphaFoldDB" id="A0A7R9Z901"/>
<feature type="chain" id="PRO_5030995120" description="Right handed beta helix domain-containing protein" evidence="3">
    <location>
        <begin position="20"/>
        <end position="839"/>
    </location>
</feature>
<evidence type="ECO:0008006" key="5">
    <source>
        <dbReference type="Google" id="ProtNLM"/>
    </source>
</evidence>
<accession>A0A7R9Z901</accession>
<keyword evidence="3" id="KW-0732">Signal</keyword>
<feature type="signal peptide" evidence="3">
    <location>
        <begin position="1"/>
        <end position="19"/>
    </location>
</feature>
<sequence>MKISPGHVLCFAAAAAASAVPMAGARASGSSAVSSTHGKTVVLAGLIEDGSAVSLSSLKFLVDLACTSSVPDARVLVHARRGSADLFAMAVRALLDLHPHPHLSCPDGEGRLDIRPEPDEDALREMLPDEEGEGPSVSNRIDRIAALREVQRREVAAYLDANDLTDEEVHDTVIVVADLDVAFLPPASQVVDTALNMLSNQDRVKTKVDVVCSAGVEAHGGYYDTFATVLLPDTFVYDANWRLNRAVRPEEDASMIVGGGYPPFTNWELLRWFDRVAAERGGSVPVKSCFGGLALYRAERWLDDRCGYVLPEEEEERSRLVERYANFEGRPCEHVVFNSCLRDVDPLTSIEVRPDLRPMWHVGDGSAVRASSNLDDLAGGGEWNEVERRLRESVEAGLSHGWGGYGRVDGTICPPGWGGGNSTNLTMMVGTGVGNMTNGTMNGTMLGCCWDSLEEINKSEMEWNGTLCLGGGNVTVGNGTLWPNGTWPNMTWPNATWPNMTWPNMTWPNATNCTHYEGVRTYVLCPNTLFQLDDGDTGLNVTKPNVTFQCGFNSTGDNNCTIQGGFVHVHVRANVTNPIGNVTVRGVTSVDAGDYNILAEGINGPNASGTVSFENCTFKDGSGNYGIVRHLYTDPFSRVGDKSLELSFDNCTFADNENTSTDDDKYPSFGFKAMFLAANAALSFRNSSFVNNFVPYFGEGIARSALVAGSRVKVLSNAFVSNDVGNAMVIAALEHEDDGRNVYIDNVYQSDNVCVDCIMGAGGECYCNAEGEPVGPDLEEPEVDTSEGPGADPTAPEEDDSSTPVGARSAGPKRFAAAGAAGGLAGAAVVLGMEFVFFV</sequence>
<feature type="transmembrane region" description="Helical" evidence="2">
    <location>
        <begin position="815"/>
        <end position="838"/>
    </location>
</feature>